<sequence>MKKSILVLIFLLFSGIAFSQTTVTLQDQCNCEVLKGTDVSSAGSVTPAGADLGDIYVNTTTGTIYFWDGDSWELTSNDDQQLTGFTFDDATNILSLSLEDGGSVNVDLSSLKDVLTDSNTTVTSFDIDGTNTNLVITDSDANSYAVALADLAALIDTNTDSQDLTGATLNGSNQLQIDIQNGASTSADLSSLDDSAGVAANASDIATNAAGIGTNATNIATNTTDIAANTADIATNTTNIANNTSDITANAANISTNAADIATNASDIGNNATNISTNTSDIATNTSDIATNASDIATNTTNISTNATDIATNASDIGTNATNIATNTSNITANATNIATNTADIATNTSDIATNASDITTNTTNISTNATDIANHVAADGDLSSTNEIQNLGEVLADGNDGGGLAITNIADPTAAQDAATKAYVDGVSDDDITGASLDAPTNVLTISEGTTDVTVDLSDLDDSAGVAANASDIATNTTNISTNASNIANNTTDIATNTADITTNTSDIATNTTDISTNATDIANHVAADGDLSSTNEIQNLGEVLTDGNDGGGLAITNIADPTAAQDAATKAYVDSVSDDDITGASLDAPSNVLTISEGATDVTVDLSDLDDSAGIAANASDIATNTTNISTNASDIANNTTDIATNTADITTNTSDIATNTTDISTNATDIANHVAADGDLSSTNEIQNLGEVLADGNDGGGLAITNIADPTAAQDAATKAYVDSVSDDDITGASLDAPSNVLTISEGATDVTVDLSDLDDSAGIAANASDIATNTTNISTNASDIANNTTDIATNTADIATNTTDIAANTTNISTNATDIANHIAADADTNIGNEYNTGSGIAGGNLEITDGGGTESVNLISGDANNNITAGSDGALYLNVASVSIAETNTTLSFDNTTSELTYTNELGNNPVVDISSLDDSAGVAANASNIATNTTNISTNTADIATNTADIATNTSDITTNTSDIAANAADIGTNTTNIAANTSDIATNTTDIANHVAADGDLSSTNEIQNLGEVLADGNDGGGLAITNIADPTAAQDAATKAYVDSVSDDDITGASLDAPSNVLTISEGTTDVTVDLSDLDDSAGVAANASDIATNASDIGTNSTNIATNTSDIATNATNISTNTADIATNTTDIAANTADITTNTSDIATNASDIGTNATNIATNTSDIATNTADIATNATNISTNATDISNHIAADGDLSSTNEIQNLGEVLADGNDGGGLAITNIADPSAAQDAATKAYVDGVSDDDITGASLDAPSNVLTISEGTTDVTVDLSDLDDSAGVAANASDIATNASDIGTNSTNIATNTSDIATNTADIATNTSDIATNASDIATNATNISTNATDISNHIAADGDLSSTNEIQNLDEVLADGNDGGGLAITNIADPTAAQDAATKAYVDSVSDDDITGASLDAPSNVLTISEGTTDVTVDLSDLDDSAGVAANASDIATNASDITTNAGNIATNATDIGTNATNIATNTSDIANNTANIATNTADIATNTTDISTNASDIATNTTNISTNATDIANHVAADGDLSSTNEIQNLGEVLADGNDGGGLAITNIADPTAAQDAATKAYVDGVADDDITGASLDAPTNVLTISEGATDVTVDLSDLDDSAGVAANASDIATNTTNISTNASDIANNTTDIATNTTNIGTNATNIATNTTDIAANTADIATNTSDIATNTTDIATNTTNISTNATDIANHVAADGDLSSTNEIQNLGEVLADGNDGGGLAITNIADPTAAQDAATKAYVDGVSDDDITGASLDAPTNVLTISEGTTDVTVDLSDLDDSAGVAANASNIATNATDIGTNATNIATNTSDIATNTSDIATNASDIATNTTNISTNATDIANHVAADGDLSSTNEIQNIEEVLTDGNDANGLVLTGLGAPTAASDAATKAYVDSVSDDDITGASLDAPTNVLTISEGTTDVTVDLSDLDDSAGVAANASDIATNATNISTNAADIATNTTDIAANTADITTNTSDIATNASDIGTNATNIATNTSDIATNTADIATNTTNISTNATDIANHVAADGDLSSTNEIQNLGEVLADGNDGGGLAITNIADPTAAQDAATKAYVDSVSDDDITGASLDAPTNVLTISEGTTDVTVDLSDLDDSAGVAANASDIATNTTNISTNAADIATNTADIATNTSDIAINATDIGTNSTNIATNTSDIATNATNISTNATDIANHVAADGDLSSTNEIQNLGEVLADGNDGGGLAITNIADPTAAQDAATKAYVDSVSDDDITGASLDAPSNVLTISEGATDVTVDLSDLDDSAGVAANASDIATNASDITTNAGNIATNATDIATNTADIATNTSDIANNTADIATNTADIATNTSDIATNAADIATNTTNISTNATDIANHVAADGDLSSTNEIQNLGEVLADGNDGGGLAITNIADPTAAQDAATKAYVDSVSDDDITGASLDAPTNVLTISEGTTDVTVDLSDLDDSAGVAANASDIATNTTNISTNASDIASNTADIATNTADIATNTTDISTNASDIATNTTNISTNATDIANHVAADGDLSSTNEINTRFEVNGTNLEIEDSNGTLQVPLADINTDDQLASEVNSDSPIDVDGDGNTEATVEDVIQDIAPITSKAARIFYPPSIAIDASSNGTGRTVDLYAQYVAQYGTPAVSSAGAPAAVPTYSATELYYYVTYADPTVFDNMSIDANGVLTYDIIGQPADYNALINVVFVVK</sequence>
<evidence type="ECO:0000313" key="2">
    <source>
        <dbReference type="EMBL" id="MBO0342747.1"/>
    </source>
</evidence>
<dbReference type="Proteomes" id="UP000664807">
    <property type="component" value="Unassembled WGS sequence"/>
</dbReference>
<keyword evidence="3" id="KW-1185">Reference proteome</keyword>
<feature type="chain" id="PRO_5046936538" evidence="1">
    <location>
        <begin position="20"/>
        <end position="2721"/>
    </location>
</feature>
<dbReference type="PANTHER" id="PTHR36975">
    <property type="match status" value="1"/>
</dbReference>
<dbReference type="PANTHER" id="PTHR36975:SF6">
    <property type="entry name" value="HISTIDINE-RICH GLYCOPROTEIN-LIKE"/>
    <property type="match status" value="1"/>
</dbReference>
<dbReference type="Gene3D" id="1.20.5.340">
    <property type="match status" value="15"/>
</dbReference>
<dbReference type="EMBL" id="JAFLNM010000003">
    <property type="protein sequence ID" value="MBO0342747.1"/>
    <property type="molecule type" value="Genomic_DNA"/>
</dbReference>
<protein>
    <submittedName>
        <fullName evidence="2">S-layer family protein</fullName>
    </submittedName>
</protein>
<gene>
    <name evidence="2" type="ORF">J0654_13895</name>
</gene>
<dbReference type="InterPro" id="IPR053108">
    <property type="entry name" value="Chlamydial_TARP"/>
</dbReference>
<name>A0ABS3FI03_9FLAO</name>
<keyword evidence="1" id="KW-0732">Signal</keyword>
<dbReference type="RefSeq" id="WP_207029727.1">
    <property type="nucleotide sequence ID" value="NZ_JAFLNM010000003.1"/>
</dbReference>
<reference evidence="2 3" key="1">
    <citation type="submission" date="2021-03" db="EMBL/GenBank/DDBJ databases">
        <title>Muricauda lutimaris sp. nov. and Muricauda ruestringensis sp. nov, two marine members of the Flavobacteriaceae isolated from deep sea sediments of Western Pacific.</title>
        <authorList>
            <person name="Zhao S."/>
            <person name="Liu R."/>
        </authorList>
    </citation>
    <scope>NUCLEOTIDE SEQUENCE [LARGE SCALE GENOMIC DNA]</scope>
    <source>
        <strain evidence="2 3">BC31-3-A3</strain>
    </source>
</reference>
<organism evidence="2 3">
    <name type="scientific">Flagellimonas profundi</name>
    <dbReference type="NCBI Taxonomy" id="2915620"/>
    <lineage>
        <taxon>Bacteria</taxon>
        <taxon>Pseudomonadati</taxon>
        <taxon>Bacteroidota</taxon>
        <taxon>Flavobacteriia</taxon>
        <taxon>Flavobacteriales</taxon>
        <taxon>Flavobacteriaceae</taxon>
        <taxon>Flagellimonas</taxon>
    </lineage>
</organism>
<evidence type="ECO:0000313" key="3">
    <source>
        <dbReference type="Proteomes" id="UP000664807"/>
    </source>
</evidence>
<proteinExistence type="predicted"/>
<evidence type="ECO:0000256" key="1">
    <source>
        <dbReference type="SAM" id="SignalP"/>
    </source>
</evidence>
<accession>A0ABS3FI03</accession>
<feature type="signal peptide" evidence="1">
    <location>
        <begin position="1"/>
        <end position="19"/>
    </location>
</feature>
<comment type="caution">
    <text evidence="2">The sequence shown here is derived from an EMBL/GenBank/DDBJ whole genome shotgun (WGS) entry which is preliminary data.</text>
</comment>